<keyword evidence="4" id="KW-1185">Reference proteome</keyword>
<evidence type="ECO:0000313" key="4">
    <source>
        <dbReference type="Proteomes" id="UP001430584"/>
    </source>
</evidence>
<evidence type="ECO:0008006" key="5">
    <source>
        <dbReference type="Google" id="ProtNLM"/>
    </source>
</evidence>
<proteinExistence type="predicted"/>
<gene>
    <name evidence="3" type="ORF">SLS55_010619</name>
</gene>
<accession>A0ABR3BXP8</accession>
<evidence type="ECO:0000256" key="2">
    <source>
        <dbReference type="SAM" id="MobiDB-lite"/>
    </source>
</evidence>
<reference evidence="3 4" key="1">
    <citation type="submission" date="2024-02" db="EMBL/GenBank/DDBJ databases">
        <title>De novo assembly and annotation of 12 fungi associated with fruit tree decline syndrome in Ontario, Canada.</title>
        <authorList>
            <person name="Sulman M."/>
            <person name="Ellouze W."/>
            <person name="Ilyukhin E."/>
        </authorList>
    </citation>
    <scope>NUCLEOTIDE SEQUENCE [LARGE SCALE GENOMIC DNA]</scope>
    <source>
        <strain evidence="3 4">FDS-637</strain>
    </source>
</reference>
<protein>
    <recommendedName>
        <fullName evidence="5">Rhomboid family membrane protein</fullName>
    </recommendedName>
</protein>
<dbReference type="GeneID" id="92014704"/>
<evidence type="ECO:0000256" key="1">
    <source>
        <dbReference type="SAM" id="Coils"/>
    </source>
</evidence>
<organism evidence="3 4">
    <name type="scientific">Diplodia seriata</name>
    <dbReference type="NCBI Taxonomy" id="420778"/>
    <lineage>
        <taxon>Eukaryota</taxon>
        <taxon>Fungi</taxon>
        <taxon>Dikarya</taxon>
        <taxon>Ascomycota</taxon>
        <taxon>Pezizomycotina</taxon>
        <taxon>Dothideomycetes</taxon>
        <taxon>Dothideomycetes incertae sedis</taxon>
        <taxon>Botryosphaeriales</taxon>
        <taxon>Botryosphaeriaceae</taxon>
        <taxon>Diplodia</taxon>
    </lineage>
</organism>
<evidence type="ECO:0000313" key="3">
    <source>
        <dbReference type="EMBL" id="KAL0253166.1"/>
    </source>
</evidence>
<dbReference type="EMBL" id="JAJVCZ030000013">
    <property type="protein sequence ID" value="KAL0253166.1"/>
    <property type="molecule type" value="Genomic_DNA"/>
</dbReference>
<feature type="coiled-coil region" evidence="1">
    <location>
        <begin position="139"/>
        <end position="166"/>
    </location>
</feature>
<comment type="caution">
    <text evidence="3">The sequence shown here is derived from an EMBL/GenBank/DDBJ whole genome shotgun (WGS) entry which is preliminary data.</text>
</comment>
<dbReference type="RefSeq" id="XP_066627810.1">
    <property type="nucleotide sequence ID" value="XM_066781998.1"/>
</dbReference>
<feature type="region of interest" description="Disordered" evidence="2">
    <location>
        <begin position="1"/>
        <end position="47"/>
    </location>
</feature>
<name>A0ABR3BXP8_9PEZI</name>
<keyword evidence="1" id="KW-0175">Coiled coil</keyword>
<sequence>MTLPQGHTHTAFFPSLPRHNHTTMASAPGAPSDAPTPALDTAGGGGGEREGYAKLTHRLSIWLLVACPAIALLPPRKLDLYTAGLGGMTLVAAEHLARERTGRTILQRIGGGLENSSAVLRPADHMPTERARQVRDMQLRAKEEREAVLRQQAERAQQERTQKEEDDGVLRRVWMGGEKEGWRERRLKEEREAIEEGRGYGDLIMDQVWEVWNWGRGNKGGGNGSDSKN</sequence>
<dbReference type="Proteomes" id="UP001430584">
    <property type="component" value="Unassembled WGS sequence"/>
</dbReference>